<protein>
    <recommendedName>
        <fullName evidence="1">N-acetyltransferase domain-containing protein</fullName>
    </recommendedName>
</protein>
<accession>A0A318HME7</accession>
<evidence type="ECO:0000313" key="3">
    <source>
        <dbReference type="Proteomes" id="UP000247781"/>
    </source>
</evidence>
<dbReference type="EMBL" id="QJJU01000001">
    <property type="protein sequence ID" value="PXX12864.1"/>
    <property type="molecule type" value="Genomic_DNA"/>
</dbReference>
<dbReference type="OrthoDB" id="5405911at2"/>
<dbReference type="RefSeq" id="WP_110314059.1">
    <property type="nucleotide sequence ID" value="NZ_QJJU01000001.1"/>
</dbReference>
<dbReference type="PROSITE" id="PS51729">
    <property type="entry name" value="GNAT_YJDJ"/>
    <property type="match status" value="1"/>
</dbReference>
<proteinExistence type="predicted"/>
<gene>
    <name evidence="2" type="ORF">C8E89_1019</name>
</gene>
<dbReference type="InterPro" id="IPR045057">
    <property type="entry name" value="Gcn5-rel_NAT"/>
</dbReference>
<keyword evidence="3" id="KW-1185">Reference proteome</keyword>
<dbReference type="SUPFAM" id="SSF55729">
    <property type="entry name" value="Acyl-CoA N-acyltransferases (Nat)"/>
    <property type="match status" value="1"/>
</dbReference>
<evidence type="ECO:0000259" key="1">
    <source>
        <dbReference type="PROSITE" id="PS51729"/>
    </source>
</evidence>
<reference evidence="2 3" key="2">
    <citation type="submission" date="2018-06" db="EMBL/GenBank/DDBJ databases">
        <title>Sequencing of bacterial isolates from soil warming experiment in Harvard Forest, Massachusetts, USA.</title>
        <authorList>
            <person name="Deangelis K.PhD."/>
        </authorList>
    </citation>
    <scope>NUCLEOTIDE SEQUENCE [LARGE SCALE GENOMIC DNA]</scope>
    <source>
        <strain evidence="2 3">GAS496</strain>
    </source>
</reference>
<dbReference type="AlphaFoldDB" id="A0A318HME7"/>
<dbReference type="Proteomes" id="UP000247781">
    <property type="component" value="Unassembled WGS sequence"/>
</dbReference>
<dbReference type="PANTHER" id="PTHR31435:SF10">
    <property type="entry name" value="BSR4717 PROTEIN"/>
    <property type="match status" value="1"/>
</dbReference>
<dbReference type="Pfam" id="PF14542">
    <property type="entry name" value="Acetyltransf_CG"/>
    <property type="match status" value="1"/>
</dbReference>
<dbReference type="InterPro" id="IPR031165">
    <property type="entry name" value="GNAT_YJDJ"/>
</dbReference>
<dbReference type="InterPro" id="IPR016181">
    <property type="entry name" value="Acyl_CoA_acyltransferase"/>
</dbReference>
<dbReference type="Gene3D" id="3.40.630.30">
    <property type="match status" value="1"/>
</dbReference>
<name>A0A318HME7_9MYCO</name>
<organism evidence="2 3">
    <name type="scientific">Mycolicibacterium moriokaense</name>
    <dbReference type="NCBI Taxonomy" id="39691"/>
    <lineage>
        <taxon>Bacteria</taxon>
        <taxon>Bacillati</taxon>
        <taxon>Actinomycetota</taxon>
        <taxon>Actinomycetes</taxon>
        <taxon>Mycobacteriales</taxon>
        <taxon>Mycobacteriaceae</taxon>
        <taxon>Mycolicibacterium</taxon>
    </lineage>
</organism>
<evidence type="ECO:0000313" key="2">
    <source>
        <dbReference type="EMBL" id="PXX12864.1"/>
    </source>
</evidence>
<dbReference type="PANTHER" id="PTHR31435">
    <property type="entry name" value="PROTEIN NATD1"/>
    <property type="match status" value="1"/>
</dbReference>
<reference evidence="3" key="1">
    <citation type="submission" date="2018-05" db="EMBL/GenBank/DDBJ databases">
        <authorList>
            <person name="Deangelis K."/>
            <person name="Huntemann M."/>
            <person name="Clum A."/>
            <person name="Pillay M."/>
            <person name="Palaniappan K."/>
            <person name="Varghese N."/>
            <person name="Mikhailova N."/>
            <person name="Stamatis D."/>
            <person name="Reddy T."/>
            <person name="Daum C."/>
            <person name="Shapiro N."/>
            <person name="Ivanova N."/>
            <person name="Kyrpides N."/>
            <person name="Woyke T."/>
        </authorList>
    </citation>
    <scope>NUCLEOTIDE SEQUENCE [LARGE SCALE GENOMIC DNA]</scope>
    <source>
        <strain evidence="3">GAS496</strain>
    </source>
</reference>
<feature type="domain" description="N-acetyltransferase" evidence="1">
    <location>
        <begin position="11"/>
        <end position="97"/>
    </location>
</feature>
<comment type="caution">
    <text evidence="2">The sequence shown here is derived from an EMBL/GenBank/DDBJ whole genome shotgun (WGS) entry which is preliminary data.</text>
</comment>
<sequence>MATDKTGAPTTVTHESDRFNIEVDGQKVGFTDYADRGGQRIFTHTEVSDEFGGRGLATILVNEALQKTRDAGLRIVAVCPMVAGFVEKHPEFADDVDPVDVDVKRWLANS</sequence>